<dbReference type="KEGG" id="pavi:110754421"/>
<feature type="compositionally biased region" description="Basic and acidic residues" evidence="10">
    <location>
        <begin position="227"/>
        <end position="238"/>
    </location>
</feature>
<dbReference type="InterPro" id="IPR002068">
    <property type="entry name" value="A-crystallin/Hsp20_dom"/>
</dbReference>
<keyword evidence="2" id="KW-1003">Cell membrane</keyword>
<evidence type="ECO:0000256" key="3">
    <source>
        <dbReference type="ARBA" id="ARBA00022692"/>
    </source>
</evidence>
<evidence type="ECO:0000256" key="5">
    <source>
        <dbReference type="ARBA" id="ARBA00022821"/>
    </source>
</evidence>
<feature type="compositionally biased region" description="Basic and acidic residues" evidence="10">
    <location>
        <begin position="249"/>
        <end position="261"/>
    </location>
</feature>
<keyword evidence="13" id="KW-1185">Reference proteome</keyword>
<feature type="domain" description="SHSP" evidence="12">
    <location>
        <begin position="21"/>
        <end position="126"/>
    </location>
</feature>
<dbReference type="InterPro" id="IPR008978">
    <property type="entry name" value="HSP20-like_chaperone"/>
</dbReference>
<evidence type="ECO:0000259" key="12">
    <source>
        <dbReference type="PROSITE" id="PS01031"/>
    </source>
</evidence>
<feature type="region of interest" description="Disordered" evidence="10">
    <location>
        <begin position="117"/>
        <end position="386"/>
    </location>
</feature>
<dbReference type="Pfam" id="PF00011">
    <property type="entry name" value="HSP20"/>
    <property type="match status" value="1"/>
</dbReference>
<proteinExistence type="inferred from homology"/>
<feature type="compositionally biased region" description="Polar residues" evidence="10">
    <location>
        <begin position="185"/>
        <end position="196"/>
    </location>
</feature>
<dbReference type="RefSeq" id="XP_021811170.1">
    <property type="nucleotide sequence ID" value="XM_021955478.1"/>
</dbReference>
<dbReference type="GO" id="GO:0006952">
    <property type="term" value="P:defense response"/>
    <property type="evidence" value="ECO:0007669"/>
    <property type="project" value="UniProtKB-KW"/>
</dbReference>
<dbReference type="SUPFAM" id="SSF49764">
    <property type="entry name" value="HSP20-like chaperones"/>
    <property type="match status" value="1"/>
</dbReference>
<evidence type="ECO:0000313" key="13">
    <source>
        <dbReference type="Proteomes" id="UP000515124"/>
    </source>
</evidence>
<reference evidence="14" key="1">
    <citation type="submission" date="2025-08" db="UniProtKB">
        <authorList>
            <consortium name="RefSeq"/>
        </authorList>
    </citation>
    <scope>IDENTIFICATION</scope>
</reference>
<feature type="compositionally biased region" description="Low complexity" evidence="10">
    <location>
        <begin position="126"/>
        <end position="147"/>
    </location>
</feature>
<feature type="transmembrane region" description="Helical" evidence="11">
    <location>
        <begin position="415"/>
        <end position="438"/>
    </location>
</feature>
<dbReference type="PANTHER" id="PTHR43670">
    <property type="entry name" value="HEAT SHOCK PROTEIN 26"/>
    <property type="match status" value="1"/>
</dbReference>
<comment type="similarity">
    <text evidence="8 9">Belongs to the small heat shock protein (HSP20) family.</text>
</comment>
<dbReference type="Proteomes" id="UP000515124">
    <property type="component" value="Unplaced"/>
</dbReference>
<dbReference type="AlphaFoldDB" id="A0A6P5S2E6"/>
<evidence type="ECO:0000256" key="2">
    <source>
        <dbReference type="ARBA" id="ARBA00022475"/>
    </source>
</evidence>
<protein>
    <submittedName>
        <fullName evidence="14">Protein RESTRICTED TEV MOVEMENT 2-like</fullName>
    </submittedName>
</protein>
<dbReference type="Gene3D" id="2.60.40.790">
    <property type="match status" value="1"/>
</dbReference>
<dbReference type="Gramene" id="Pav_sc0000403.1_g060.1.mk:mrna">
    <property type="protein sequence ID" value="Pav_sc0000403.1_g060.1.mk:mrna"/>
    <property type="gene ID" value="Pav_sc0000403.1_g060.1.mk"/>
</dbReference>
<comment type="subcellular location">
    <subcellularLocation>
        <location evidence="1">Cell membrane</location>
        <topology evidence="1">Single-pass membrane protein</topology>
    </subcellularLocation>
</comment>
<dbReference type="PANTHER" id="PTHR43670:SF121">
    <property type="entry name" value="PROTEIN RESTRICTED TEV MOVEMENT 2"/>
    <property type="match status" value="1"/>
</dbReference>
<dbReference type="GeneID" id="110754421"/>
<evidence type="ECO:0000313" key="14">
    <source>
        <dbReference type="RefSeq" id="XP_021811170.1"/>
    </source>
</evidence>
<evidence type="ECO:0000256" key="8">
    <source>
        <dbReference type="PROSITE-ProRule" id="PRU00285"/>
    </source>
</evidence>
<evidence type="ECO:0000256" key="10">
    <source>
        <dbReference type="SAM" id="MobiDB-lite"/>
    </source>
</evidence>
<dbReference type="CDD" id="cd00298">
    <property type="entry name" value="ACD_sHsps_p23-like"/>
    <property type="match status" value="1"/>
</dbReference>
<organism evidence="13 14">
    <name type="scientific">Prunus avium</name>
    <name type="common">Cherry</name>
    <name type="synonym">Cerasus avium</name>
    <dbReference type="NCBI Taxonomy" id="42229"/>
    <lineage>
        <taxon>Eukaryota</taxon>
        <taxon>Viridiplantae</taxon>
        <taxon>Streptophyta</taxon>
        <taxon>Embryophyta</taxon>
        <taxon>Tracheophyta</taxon>
        <taxon>Spermatophyta</taxon>
        <taxon>Magnoliopsida</taxon>
        <taxon>eudicotyledons</taxon>
        <taxon>Gunneridae</taxon>
        <taxon>Pentapetalae</taxon>
        <taxon>rosids</taxon>
        <taxon>fabids</taxon>
        <taxon>Rosales</taxon>
        <taxon>Rosaceae</taxon>
        <taxon>Amygdaloideae</taxon>
        <taxon>Amygdaleae</taxon>
        <taxon>Prunus</taxon>
    </lineage>
</organism>
<accession>A0A6P5S2E6</accession>
<name>A0A6P5S2E6_PRUAV</name>
<keyword evidence="3 11" id="KW-0812">Transmembrane</keyword>
<evidence type="ECO:0000256" key="11">
    <source>
        <dbReference type="SAM" id="Phobius"/>
    </source>
</evidence>
<gene>
    <name evidence="14" type="primary">LOC110754421</name>
</gene>
<dbReference type="GO" id="GO:0034605">
    <property type="term" value="P:cellular response to heat"/>
    <property type="evidence" value="ECO:0007669"/>
    <property type="project" value="TreeGrafter"/>
</dbReference>
<evidence type="ECO:0000256" key="4">
    <source>
        <dbReference type="ARBA" id="ARBA00022737"/>
    </source>
</evidence>
<dbReference type="PROSITE" id="PS01031">
    <property type="entry name" value="SHSP"/>
    <property type="match status" value="1"/>
</dbReference>
<keyword evidence="7 11" id="KW-0472">Membrane</keyword>
<evidence type="ECO:0000256" key="9">
    <source>
        <dbReference type="RuleBase" id="RU003616"/>
    </source>
</evidence>
<feature type="compositionally biased region" description="Basic and acidic residues" evidence="10">
    <location>
        <begin position="288"/>
        <end position="356"/>
    </location>
</feature>
<evidence type="ECO:0000256" key="6">
    <source>
        <dbReference type="ARBA" id="ARBA00022989"/>
    </source>
</evidence>
<keyword evidence="6 11" id="KW-1133">Transmembrane helix</keyword>
<feature type="compositionally biased region" description="Low complexity" evidence="10">
    <location>
        <begin position="205"/>
        <end position="221"/>
    </location>
</feature>
<evidence type="ECO:0000256" key="7">
    <source>
        <dbReference type="ARBA" id="ARBA00023136"/>
    </source>
</evidence>
<feature type="compositionally biased region" description="Polar residues" evidence="10">
    <location>
        <begin position="161"/>
        <end position="177"/>
    </location>
</feature>
<keyword evidence="5" id="KW-0611">Plant defense</keyword>
<evidence type="ECO:0000256" key="1">
    <source>
        <dbReference type="ARBA" id="ARBA00004162"/>
    </source>
</evidence>
<dbReference type="GO" id="GO:0005886">
    <property type="term" value="C:plasma membrane"/>
    <property type="evidence" value="ECO:0007669"/>
    <property type="project" value="UniProtKB-SubCell"/>
</dbReference>
<sequence length="445" mass="48316">MAMRQRFGGISSTRPRLSSRSIYEDFKPQFELKEEQEAHVIHVHLPGFVKEQVRITFAAAPGVIKVDGQRPLGNNKWSRFNQTFPIQENCDVSKIHGKFNNQILIITIPKLGITKVGPKEAAKPSQQAPPTASKTPTASASASAAEAKPQKLQEDLIPSKPSLTATAGPQKSSSSEPKAQKGQEVISQAATSAAQDEQQRDKRSAPPAAGPQGAAAEPKAQNSTFSARDEKERDDKNGGHPLGLPKIVAETEVHKDKDEALPKANPAIQNEKQRDEKRVITLTSPERGISEPKSQKGKDEIPPKRIDEKMVEFTAEHVDRKDQSEAKGKPTEPKNAERVAETSLQKEREANERSKEAGAVPKILEKAKRKSKSSGSAVDREKRTEEDSIAANVMAAAKEGMRNLGKGVNNEETQMLINMGAAVLVLLALGASVSYSLWSSGKAMN</sequence>
<keyword evidence="4" id="KW-0677">Repeat</keyword>